<dbReference type="RefSeq" id="WP_106145837.1">
    <property type="nucleotide sequence ID" value="NZ_PVYX01000002.1"/>
</dbReference>
<dbReference type="Proteomes" id="UP000237640">
    <property type="component" value="Unassembled WGS sequence"/>
</dbReference>
<evidence type="ECO:0000256" key="1">
    <source>
        <dbReference type="SAM" id="SignalP"/>
    </source>
</evidence>
<proteinExistence type="predicted"/>
<feature type="chain" id="PRO_5015778535" description="Quinol monooxygenase YgiN" evidence="1">
    <location>
        <begin position="23"/>
        <end position="235"/>
    </location>
</feature>
<dbReference type="AlphaFoldDB" id="A0A2T0MAZ1"/>
<dbReference type="SUPFAM" id="SSF54909">
    <property type="entry name" value="Dimeric alpha+beta barrel"/>
    <property type="match status" value="1"/>
</dbReference>
<keyword evidence="1" id="KW-0732">Signal</keyword>
<keyword evidence="3" id="KW-1185">Reference proteome</keyword>
<name>A0A2T0MAZ1_9FLAO</name>
<evidence type="ECO:0000313" key="3">
    <source>
        <dbReference type="Proteomes" id="UP000237640"/>
    </source>
</evidence>
<sequence>MNSNRVKLLFICILCGSFFSFGQDNLVTLNLKKGEVFDILFLTTREGSQEIFKEYRQTAFPVASEMGFSPLPGFKIRETVQGNYEPTSLILAKWTSLASREKFLDEIEERVPNFHDMRKKIWSIFNLTYYELSDDYSIQLDREKVIVATACFKKENTQADFTEFLTQWKKAVKKTNGTLKMELVNGKSPKGYVYNPDYMVITQWETKEDFNAFQKENLKMDADFLKNVNQFALSD</sequence>
<accession>A0A2T0MAZ1</accession>
<dbReference type="InterPro" id="IPR011008">
    <property type="entry name" value="Dimeric_a/b-barrel"/>
</dbReference>
<organism evidence="2 3">
    <name type="scientific">Flagellimonas meridianipacifica</name>
    <dbReference type="NCBI Taxonomy" id="1080225"/>
    <lineage>
        <taxon>Bacteria</taxon>
        <taxon>Pseudomonadati</taxon>
        <taxon>Bacteroidota</taxon>
        <taxon>Flavobacteriia</taxon>
        <taxon>Flavobacteriales</taxon>
        <taxon>Flavobacteriaceae</taxon>
        <taxon>Flagellimonas</taxon>
    </lineage>
</organism>
<feature type="signal peptide" evidence="1">
    <location>
        <begin position="1"/>
        <end position="22"/>
    </location>
</feature>
<dbReference type="EMBL" id="PVYX01000002">
    <property type="protein sequence ID" value="PRX54572.1"/>
    <property type="molecule type" value="Genomic_DNA"/>
</dbReference>
<gene>
    <name evidence="2" type="ORF">CLV81_2974</name>
</gene>
<dbReference type="Gene3D" id="3.30.70.100">
    <property type="match status" value="1"/>
</dbReference>
<evidence type="ECO:0008006" key="4">
    <source>
        <dbReference type="Google" id="ProtNLM"/>
    </source>
</evidence>
<reference evidence="2 3" key="1">
    <citation type="submission" date="2018-03" db="EMBL/GenBank/DDBJ databases">
        <title>Genomic Encyclopedia of Archaeal and Bacterial Type Strains, Phase II (KMG-II): from individual species to whole genera.</title>
        <authorList>
            <person name="Goeker M."/>
        </authorList>
    </citation>
    <scope>NUCLEOTIDE SEQUENCE [LARGE SCALE GENOMIC DNA]</scope>
    <source>
        <strain evidence="2 3">DSM 25027</strain>
    </source>
</reference>
<dbReference type="OrthoDB" id="1159279at2"/>
<evidence type="ECO:0000313" key="2">
    <source>
        <dbReference type="EMBL" id="PRX54572.1"/>
    </source>
</evidence>
<protein>
    <recommendedName>
        <fullName evidence="4">Quinol monooxygenase YgiN</fullName>
    </recommendedName>
</protein>
<comment type="caution">
    <text evidence="2">The sequence shown here is derived from an EMBL/GenBank/DDBJ whole genome shotgun (WGS) entry which is preliminary data.</text>
</comment>